<dbReference type="PANTHER" id="PTHR30126:SF94">
    <property type="entry name" value="LYSR FAMILY TRANSCRIPTIONAL REGULATOR"/>
    <property type="match status" value="1"/>
</dbReference>
<evidence type="ECO:0000256" key="4">
    <source>
        <dbReference type="ARBA" id="ARBA00023163"/>
    </source>
</evidence>
<keyword evidence="3" id="KW-0238">DNA-binding</keyword>
<dbReference type="RefSeq" id="WP_115389912.1">
    <property type="nucleotide sequence ID" value="NZ_JADZHC010000062.1"/>
</dbReference>
<dbReference type="GO" id="GO:0000976">
    <property type="term" value="F:transcription cis-regulatory region binding"/>
    <property type="evidence" value="ECO:0007669"/>
    <property type="project" value="TreeGrafter"/>
</dbReference>
<dbReference type="InterPro" id="IPR000847">
    <property type="entry name" value="LysR_HTH_N"/>
</dbReference>
<keyword evidence="7" id="KW-1185">Reference proteome</keyword>
<dbReference type="AlphaFoldDB" id="A0A380AI08"/>
<feature type="domain" description="HTH lysR-type" evidence="5">
    <location>
        <begin position="3"/>
        <end position="60"/>
    </location>
</feature>
<dbReference type="Pfam" id="PF00126">
    <property type="entry name" value="HTH_1"/>
    <property type="match status" value="1"/>
</dbReference>
<evidence type="ECO:0000256" key="1">
    <source>
        <dbReference type="ARBA" id="ARBA00009437"/>
    </source>
</evidence>
<dbReference type="PRINTS" id="PR00039">
    <property type="entry name" value="HTHLYSR"/>
</dbReference>
<evidence type="ECO:0000259" key="5">
    <source>
        <dbReference type="PROSITE" id="PS50931"/>
    </source>
</evidence>
<accession>A0A380AI08</accession>
<evidence type="ECO:0000313" key="7">
    <source>
        <dbReference type="Proteomes" id="UP000254069"/>
    </source>
</evidence>
<dbReference type="SUPFAM" id="SSF46785">
    <property type="entry name" value="Winged helix' DNA-binding domain"/>
    <property type="match status" value="1"/>
</dbReference>
<dbReference type="PANTHER" id="PTHR30126">
    <property type="entry name" value="HTH-TYPE TRANSCRIPTIONAL REGULATOR"/>
    <property type="match status" value="1"/>
</dbReference>
<proteinExistence type="inferred from homology"/>
<dbReference type="Pfam" id="PF03466">
    <property type="entry name" value="LysR_substrate"/>
    <property type="match status" value="1"/>
</dbReference>
<protein>
    <submittedName>
        <fullName evidence="6">HTH-type transcriptional activator CmpR</fullName>
    </submittedName>
</protein>
<comment type="similarity">
    <text evidence="1">Belongs to the LysR transcriptional regulatory family.</text>
</comment>
<keyword evidence="2" id="KW-0805">Transcription regulation</keyword>
<dbReference type="InterPro" id="IPR005119">
    <property type="entry name" value="LysR_subst-bd"/>
</dbReference>
<dbReference type="Proteomes" id="UP000254069">
    <property type="component" value="Unassembled WGS sequence"/>
</dbReference>
<dbReference type="GO" id="GO:0003700">
    <property type="term" value="F:DNA-binding transcription factor activity"/>
    <property type="evidence" value="ECO:0007669"/>
    <property type="project" value="InterPro"/>
</dbReference>
<name>A0A380AI08_9GAMM</name>
<dbReference type="PROSITE" id="PS50931">
    <property type="entry name" value="HTH_LYSR"/>
    <property type="match status" value="1"/>
</dbReference>
<evidence type="ECO:0000313" key="6">
    <source>
        <dbReference type="EMBL" id="SUI80633.1"/>
    </source>
</evidence>
<gene>
    <name evidence="6" type="primary">cmpR_4</name>
    <name evidence="6" type="ORF">NCTC10738_02805</name>
</gene>
<dbReference type="SUPFAM" id="SSF53850">
    <property type="entry name" value="Periplasmic binding protein-like II"/>
    <property type="match status" value="1"/>
</dbReference>
<sequence length="302" mass="33461">MKITLKQLLVFKCIHAEGQISRAARKLHMSVPAVSMALKELESALGCRLFERGATGLLLNPQGELLLPYANGMLASEQQVQQLFHASASGVCGTLTVGASKTAGNYVLSRRLPVFHQCFPATGIRLMIKDSSNIERMVSERELDLAFVDAKPSLANLCCEPWLRDRICIVCGADNPLAKEVVDTERLSREVWYLDESATVARVRAMQLLHSVGIVPSQTITMGTLGAIKRATATGYGVSILPFMAIDAELERGDLVELELPGWDFERNYWVIRRAEEALAPLPANFLEFMLDQREFDEQRPA</sequence>
<dbReference type="EMBL" id="UGYO01000001">
    <property type="protein sequence ID" value="SUI80633.1"/>
    <property type="molecule type" value="Genomic_DNA"/>
</dbReference>
<dbReference type="Gene3D" id="3.40.190.10">
    <property type="entry name" value="Periplasmic binding protein-like II"/>
    <property type="match status" value="2"/>
</dbReference>
<reference evidence="6 7" key="1">
    <citation type="submission" date="2018-06" db="EMBL/GenBank/DDBJ databases">
        <authorList>
            <consortium name="Pathogen Informatics"/>
            <person name="Doyle S."/>
        </authorList>
    </citation>
    <scope>NUCLEOTIDE SEQUENCE [LARGE SCALE GENOMIC DNA]</scope>
    <source>
        <strain evidence="6 7">NCTC10738</strain>
    </source>
</reference>
<evidence type="ECO:0000256" key="2">
    <source>
        <dbReference type="ARBA" id="ARBA00023015"/>
    </source>
</evidence>
<keyword evidence="4" id="KW-0804">Transcription</keyword>
<dbReference type="Gene3D" id="1.10.10.10">
    <property type="entry name" value="Winged helix-like DNA-binding domain superfamily/Winged helix DNA-binding domain"/>
    <property type="match status" value="1"/>
</dbReference>
<evidence type="ECO:0000256" key="3">
    <source>
        <dbReference type="ARBA" id="ARBA00023125"/>
    </source>
</evidence>
<organism evidence="6 7">
    <name type="scientific">Shewanella algae</name>
    <dbReference type="NCBI Taxonomy" id="38313"/>
    <lineage>
        <taxon>Bacteria</taxon>
        <taxon>Pseudomonadati</taxon>
        <taxon>Pseudomonadota</taxon>
        <taxon>Gammaproteobacteria</taxon>
        <taxon>Alteromonadales</taxon>
        <taxon>Shewanellaceae</taxon>
        <taxon>Shewanella</taxon>
    </lineage>
</organism>
<dbReference type="InterPro" id="IPR036390">
    <property type="entry name" value="WH_DNA-bd_sf"/>
</dbReference>
<dbReference type="InterPro" id="IPR036388">
    <property type="entry name" value="WH-like_DNA-bd_sf"/>
</dbReference>